<evidence type="ECO:0000256" key="2">
    <source>
        <dbReference type="ARBA" id="ARBA00010393"/>
    </source>
</evidence>
<protein>
    <recommendedName>
        <fullName evidence="6">PhoH-like protein</fullName>
    </recommendedName>
</protein>
<dbReference type="Pfam" id="PF02562">
    <property type="entry name" value="PhoH"/>
    <property type="match status" value="1"/>
</dbReference>
<dbReference type="InterPro" id="IPR027417">
    <property type="entry name" value="P-loop_NTPase"/>
</dbReference>
<dbReference type="PANTHER" id="PTHR30473:SF1">
    <property type="entry name" value="PHOH-LIKE PROTEIN"/>
    <property type="match status" value="1"/>
</dbReference>
<evidence type="ECO:0000256" key="4">
    <source>
        <dbReference type="ARBA" id="ARBA00022741"/>
    </source>
</evidence>
<dbReference type="InterPro" id="IPR051451">
    <property type="entry name" value="PhoH2-like"/>
</dbReference>
<evidence type="ECO:0000256" key="5">
    <source>
        <dbReference type="ARBA" id="ARBA00022840"/>
    </source>
</evidence>
<dbReference type="GO" id="GO:0005524">
    <property type="term" value="F:ATP binding"/>
    <property type="evidence" value="ECO:0007669"/>
    <property type="project" value="UniProtKB-KW"/>
</dbReference>
<evidence type="ECO:0000313" key="8">
    <source>
        <dbReference type="EMBL" id="QHU35890.1"/>
    </source>
</evidence>
<dbReference type="InterPro" id="IPR003714">
    <property type="entry name" value="PhoH"/>
</dbReference>
<keyword evidence="5" id="KW-0067">ATP-binding</keyword>
<reference evidence="8" key="1">
    <citation type="journal article" date="2020" name="Nature">
        <title>Giant virus diversity and host interactions through global metagenomics.</title>
        <authorList>
            <person name="Schulz F."/>
            <person name="Roux S."/>
            <person name="Paez-Espino D."/>
            <person name="Jungbluth S."/>
            <person name="Walsh D.A."/>
            <person name="Denef V.J."/>
            <person name="McMahon K.D."/>
            <person name="Konstantinidis K.T."/>
            <person name="Eloe-Fadrosh E.A."/>
            <person name="Kyrpides N.C."/>
            <person name="Woyke T."/>
        </authorList>
    </citation>
    <scope>NUCLEOTIDE SEQUENCE</scope>
    <source>
        <strain evidence="8">GVMAG-S-1035085-51</strain>
    </source>
</reference>
<name>A0A6C0LZT3_9ZZZZ</name>
<evidence type="ECO:0000256" key="3">
    <source>
        <dbReference type="ARBA" id="ARBA00022490"/>
    </source>
</evidence>
<dbReference type="Gene3D" id="3.40.50.300">
    <property type="entry name" value="P-loop containing nucleotide triphosphate hydrolases"/>
    <property type="match status" value="1"/>
</dbReference>
<proteinExistence type="inferred from homology"/>
<dbReference type="EMBL" id="MN740614">
    <property type="protein sequence ID" value="QHU35890.1"/>
    <property type="molecule type" value="Genomic_DNA"/>
</dbReference>
<dbReference type="SUPFAM" id="SSF52540">
    <property type="entry name" value="P-loop containing nucleoside triphosphate hydrolases"/>
    <property type="match status" value="1"/>
</dbReference>
<sequence>MALKMFNIRQFASRSKIDINCSIDNLAKTHNQVRYVKMLKKDNVKVVLVSGVAGTGKTLIGCSYAINGLINKQIEKVIITRPTISMNEEYGFLPGKIDEKLHNWLIPIYDSFSSVIPSTKVKEFIQQGKIEIAPLGFIRGRTFHNSCIFVDEAQNIDCIQMKTLLTRIGYKSKMIIVGDPEQCDLKQQPNGMVDFINRLSVYPDDNYSIQHIELTEEDIMRSDVVKKVLDIYNYKSNKLE</sequence>
<comment type="similarity">
    <text evidence="2">Belongs to the PhoH family.</text>
</comment>
<dbReference type="AlphaFoldDB" id="A0A6C0LZT3"/>
<keyword evidence="3" id="KW-0963">Cytoplasm</keyword>
<accession>A0A6C0LZT3</accession>
<evidence type="ECO:0000259" key="7">
    <source>
        <dbReference type="Pfam" id="PF02562"/>
    </source>
</evidence>
<feature type="domain" description="PhoH-like protein" evidence="7">
    <location>
        <begin position="27"/>
        <end position="233"/>
    </location>
</feature>
<dbReference type="PANTHER" id="PTHR30473">
    <property type="entry name" value="PROTEIN PHOH"/>
    <property type="match status" value="1"/>
</dbReference>
<comment type="subcellular location">
    <subcellularLocation>
        <location evidence="1">Cytoplasm</location>
    </subcellularLocation>
</comment>
<organism evidence="8">
    <name type="scientific">viral metagenome</name>
    <dbReference type="NCBI Taxonomy" id="1070528"/>
    <lineage>
        <taxon>unclassified sequences</taxon>
        <taxon>metagenomes</taxon>
        <taxon>organismal metagenomes</taxon>
    </lineage>
</organism>
<dbReference type="GO" id="GO:0005829">
    <property type="term" value="C:cytosol"/>
    <property type="evidence" value="ECO:0007669"/>
    <property type="project" value="TreeGrafter"/>
</dbReference>
<evidence type="ECO:0000256" key="1">
    <source>
        <dbReference type="ARBA" id="ARBA00004496"/>
    </source>
</evidence>
<keyword evidence="4" id="KW-0547">Nucleotide-binding</keyword>
<evidence type="ECO:0000256" key="6">
    <source>
        <dbReference type="ARBA" id="ARBA00039970"/>
    </source>
</evidence>